<sequence length="152" mass="16248">MKPFRLLLALPGLAALAWGAVLIYEFAFPLWPGTFVAAGWLLGFPILHDALIAPLVGVVAFVLSRVLPKTWKAPVMVGAVLTGVLAIVAFPLLWRTYGAPPPPGPHDNPELGLVISLAVVWIGVTISGLVRHLRTDRARARAGLGRPERPSV</sequence>
<keyword evidence="1" id="KW-1133">Transmembrane helix</keyword>
<name>A0A1H3EV47_9PSEU</name>
<evidence type="ECO:0000313" key="2">
    <source>
        <dbReference type="EMBL" id="SDX82490.1"/>
    </source>
</evidence>
<keyword evidence="3" id="KW-1185">Reference proteome</keyword>
<keyword evidence="1" id="KW-0472">Membrane</keyword>
<protein>
    <submittedName>
        <fullName evidence="2">Uncharacterized protein</fullName>
    </submittedName>
</protein>
<organism evidence="2 3">
    <name type="scientific">Amycolatopsis xylanica</name>
    <dbReference type="NCBI Taxonomy" id="589385"/>
    <lineage>
        <taxon>Bacteria</taxon>
        <taxon>Bacillati</taxon>
        <taxon>Actinomycetota</taxon>
        <taxon>Actinomycetes</taxon>
        <taxon>Pseudonocardiales</taxon>
        <taxon>Pseudonocardiaceae</taxon>
        <taxon>Amycolatopsis</taxon>
    </lineage>
</organism>
<dbReference type="AlphaFoldDB" id="A0A1H3EV47"/>
<proteinExistence type="predicted"/>
<evidence type="ECO:0000313" key="3">
    <source>
        <dbReference type="Proteomes" id="UP000199515"/>
    </source>
</evidence>
<dbReference type="STRING" id="589385.SAMN05421504_103990"/>
<dbReference type="RefSeq" id="WP_091290232.1">
    <property type="nucleotide sequence ID" value="NZ_FNON01000003.1"/>
</dbReference>
<dbReference type="OrthoDB" id="3630320at2"/>
<dbReference type="Proteomes" id="UP000199515">
    <property type="component" value="Unassembled WGS sequence"/>
</dbReference>
<reference evidence="2 3" key="1">
    <citation type="submission" date="2016-10" db="EMBL/GenBank/DDBJ databases">
        <authorList>
            <person name="de Groot N.N."/>
        </authorList>
    </citation>
    <scope>NUCLEOTIDE SEQUENCE [LARGE SCALE GENOMIC DNA]</scope>
    <source>
        <strain evidence="2 3">CPCC 202699</strain>
    </source>
</reference>
<keyword evidence="1" id="KW-0812">Transmembrane</keyword>
<accession>A0A1H3EV47</accession>
<feature type="transmembrane region" description="Helical" evidence="1">
    <location>
        <begin position="114"/>
        <end position="133"/>
    </location>
</feature>
<gene>
    <name evidence="2" type="ORF">SAMN05421504_103990</name>
</gene>
<feature type="transmembrane region" description="Helical" evidence="1">
    <location>
        <begin position="75"/>
        <end position="94"/>
    </location>
</feature>
<feature type="transmembrane region" description="Helical" evidence="1">
    <location>
        <begin position="35"/>
        <end position="63"/>
    </location>
</feature>
<dbReference type="EMBL" id="FNON01000003">
    <property type="protein sequence ID" value="SDX82490.1"/>
    <property type="molecule type" value="Genomic_DNA"/>
</dbReference>
<evidence type="ECO:0000256" key="1">
    <source>
        <dbReference type="SAM" id="Phobius"/>
    </source>
</evidence>